<keyword evidence="2" id="KW-0812">Transmembrane</keyword>
<protein>
    <submittedName>
        <fullName evidence="4">Uncharacterized protein</fullName>
    </submittedName>
</protein>
<evidence type="ECO:0000256" key="3">
    <source>
        <dbReference type="SAM" id="SignalP"/>
    </source>
</evidence>
<keyword evidence="5" id="KW-1185">Reference proteome</keyword>
<organism evidence="4 5">
    <name type="scientific">Stentor coeruleus</name>
    <dbReference type="NCBI Taxonomy" id="5963"/>
    <lineage>
        <taxon>Eukaryota</taxon>
        <taxon>Sar</taxon>
        <taxon>Alveolata</taxon>
        <taxon>Ciliophora</taxon>
        <taxon>Postciliodesmatophora</taxon>
        <taxon>Heterotrichea</taxon>
        <taxon>Heterotrichida</taxon>
        <taxon>Stentoridae</taxon>
        <taxon>Stentor</taxon>
    </lineage>
</organism>
<dbReference type="AlphaFoldDB" id="A0A1R2BCM9"/>
<feature type="transmembrane region" description="Helical" evidence="2">
    <location>
        <begin position="258"/>
        <end position="277"/>
    </location>
</feature>
<keyword evidence="2" id="KW-0472">Membrane</keyword>
<feature type="chain" id="PRO_5012683961" evidence="3">
    <location>
        <begin position="16"/>
        <end position="278"/>
    </location>
</feature>
<sequence>MLVFLIQILACSSYTIEICSLMAPLTIPCNQNCLKTYTHNNASISYGDFCLKNYTTLSACLIRTGELLEENFKKFSPCFSKEYLKKVKDFSAVLVKQTECLNHFSLRYLTEDEDFYDSFEYSNKISLKFISFHECKTKTMTFAKELSEYAIIYNDDEIIKKIVSLLIEEINEIKEIKENKDEDEIDEELLKAYEEELEINRKLQKDMKNREFELKIKKKKEENDELRRKIEEIEKETHVDYAPARVKPIRTEVIKNSSWLGIGIFSALAYALIMIFVV</sequence>
<name>A0A1R2BCM9_9CILI</name>
<feature type="coiled-coil region" evidence="1">
    <location>
        <begin position="166"/>
        <end position="239"/>
    </location>
</feature>
<keyword evidence="2" id="KW-1133">Transmembrane helix</keyword>
<comment type="caution">
    <text evidence="4">The sequence shown here is derived from an EMBL/GenBank/DDBJ whole genome shotgun (WGS) entry which is preliminary data.</text>
</comment>
<dbReference type="EMBL" id="MPUH01000745">
    <property type="protein sequence ID" value="OMJ74533.1"/>
    <property type="molecule type" value="Genomic_DNA"/>
</dbReference>
<evidence type="ECO:0000256" key="2">
    <source>
        <dbReference type="SAM" id="Phobius"/>
    </source>
</evidence>
<feature type="signal peptide" evidence="3">
    <location>
        <begin position="1"/>
        <end position="15"/>
    </location>
</feature>
<reference evidence="4 5" key="1">
    <citation type="submission" date="2016-11" db="EMBL/GenBank/DDBJ databases">
        <title>The macronuclear genome of Stentor coeruleus: a giant cell with tiny introns.</title>
        <authorList>
            <person name="Slabodnick M."/>
            <person name="Ruby J.G."/>
            <person name="Reiff S.B."/>
            <person name="Swart E.C."/>
            <person name="Gosai S."/>
            <person name="Prabakaran S."/>
            <person name="Witkowska E."/>
            <person name="Larue G.E."/>
            <person name="Fisher S."/>
            <person name="Freeman R.M."/>
            <person name="Gunawardena J."/>
            <person name="Chu W."/>
            <person name="Stover N.A."/>
            <person name="Gregory B.D."/>
            <person name="Nowacki M."/>
            <person name="Derisi J."/>
            <person name="Roy S.W."/>
            <person name="Marshall W.F."/>
            <person name="Sood P."/>
        </authorList>
    </citation>
    <scope>NUCLEOTIDE SEQUENCE [LARGE SCALE GENOMIC DNA]</scope>
    <source>
        <strain evidence="4">WM001</strain>
    </source>
</reference>
<gene>
    <name evidence="4" type="ORF">SteCoe_26535</name>
</gene>
<keyword evidence="1" id="KW-0175">Coiled coil</keyword>
<evidence type="ECO:0000313" key="4">
    <source>
        <dbReference type="EMBL" id="OMJ74533.1"/>
    </source>
</evidence>
<keyword evidence="3" id="KW-0732">Signal</keyword>
<evidence type="ECO:0000256" key="1">
    <source>
        <dbReference type="SAM" id="Coils"/>
    </source>
</evidence>
<dbReference type="Proteomes" id="UP000187209">
    <property type="component" value="Unassembled WGS sequence"/>
</dbReference>
<evidence type="ECO:0000313" key="5">
    <source>
        <dbReference type="Proteomes" id="UP000187209"/>
    </source>
</evidence>
<accession>A0A1R2BCM9</accession>
<proteinExistence type="predicted"/>